<dbReference type="Pfam" id="PF04230">
    <property type="entry name" value="PS_pyruv_trans"/>
    <property type="match status" value="1"/>
</dbReference>
<sequence length="327" mass="37126">MQAPHSQLISNLQAQIHDCLKDYIQPDRHLACLDFPDIKNCGDSAIWLGQMAYLRNWHKVQPNYISRMKDFSKSAMLKRIGDGQIFLHGGGNFGDIWLGHQKFREMVLNKLPGRQIVQFPQSIHFQSKTHLESARRAIGRHGNFVLLVRDEKSLHFAQQQFDCVVKLCPDMAFCIGDIPTDKPSLPILAMLRQDKEKASNVAINLPSGIPCEDWMTENKMDVRRAKFSGIKSAIRDRAFSEIRLRMLNAAANNRFQRGIKQISRAQAIVTDRLHVHICSLLIGRPHAALDNNYGKIYGFMDTFSGKTPLSHKAASLEEGIAWAQQQI</sequence>
<keyword evidence="2" id="KW-0808">Transferase</keyword>
<evidence type="ECO:0000313" key="3">
    <source>
        <dbReference type="Proteomes" id="UP001501706"/>
    </source>
</evidence>
<gene>
    <name evidence="2" type="ORF">GCM10009097_58900</name>
</gene>
<accession>A0ABN1D5N4</accession>
<dbReference type="GO" id="GO:0016740">
    <property type="term" value="F:transferase activity"/>
    <property type="evidence" value="ECO:0007669"/>
    <property type="project" value="UniProtKB-KW"/>
</dbReference>
<organism evidence="2 3">
    <name type="scientific">Pigmentiphaga daeguensis</name>
    <dbReference type="NCBI Taxonomy" id="414049"/>
    <lineage>
        <taxon>Bacteria</taxon>
        <taxon>Pseudomonadati</taxon>
        <taxon>Pseudomonadota</taxon>
        <taxon>Betaproteobacteria</taxon>
        <taxon>Burkholderiales</taxon>
        <taxon>Alcaligenaceae</taxon>
        <taxon>Pigmentiphaga</taxon>
    </lineage>
</organism>
<proteinExistence type="predicted"/>
<dbReference type="RefSeq" id="WP_343928815.1">
    <property type="nucleotide sequence ID" value="NZ_BAAAEN010000047.1"/>
</dbReference>
<reference evidence="2 3" key="1">
    <citation type="journal article" date="2019" name="Int. J. Syst. Evol. Microbiol.">
        <title>The Global Catalogue of Microorganisms (GCM) 10K type strain sequencing project: providing services to taxonomists for standard genome sequencing and annotation.</title>
        <authorList>
            <consortium name="The Broad Institute Genomics Platform"/>
            <consortium name="The Broad Institute Genome Sequencing Center for Infectious Disease"/>
            <person name="Wu L."/>
            <person name="Ma J."/>
        </authorList>
    </citation>
    <scope>NUCLEOTIDE SEQUENCE [LARGE SCALE GENOMIC DNA]</scope>
    <source>
        <strain evidence="2 3">JCM 14330</strain>
    </source>
</reference>
<evidence type="ECO:0000313" key="2">
    <source>
        <dbReference type="EMBL" id="GAA0533934.1"/>
    </source>
</evidence>
<evidence type="ECO:0000259" key="1">
    <source>
        <dbReference type="Pfam" id="PF04230"/>
    </source>
</evidence>
<name>A0ABN1D5N4_9BURK</name>
<comment type="caution">
    <text evidence="2">The sequence shown here is derived from an EMBL/GenBank/DDBJ whole genome shotgun (WGS) entry which is preliminary data.</text>
</comment>
<feature type="domain" description="Polysaccharide pyruvyl transferase" evidence="1">
    <location>
        <begin position="40"/>
        <end position="292"/>
    </location>
</feature>
<dbReference type="Proteomes" id="UP001501706">
    <property type="component" value="Unassembled WGS sequence"/>
</dbReference>
<dbReference type="InterPro" id="IPR007345">
    <property type="entry name" value="Polysacch_pyruvyl_Trfase"/>
</dbReference>
<protein>
    <submittedName>
        <fullName evidence="2">Polysaccharide pyruvyl transferase family protein</fullName>
    </submittedName>
</protein>
<keyword evidence="3" id="KW-1185">Reference proteome</keyword>
<dbReference type="EMBL" id="BAAAEN010000047">
    <property type="protein sequence ID" value="GAA0533934.1"/>
    <property type="molecule type" value="Genomic_DNA"/>
</dbReference>